<dbReference type="GO" id="GO:0016779">
    <property type="term" value="F:nucleotidyltransferase activity"/>
    <property type="evidence" value="ECO:0007669"/>
    <property type="project" value="UniProtKB-KW"/>
</dbReference>
<proteinExistence type="predicted"/>
<name>G5JEG8_CROWT</name>
<feature type="region of interest" description="Disordered" evidence="1">
    <location>
        <begin position="1"/>
        <end position="33"/>
    </location>
</feature>
<sequence length="60" mass="6527">MDLNPQPTQTTNCEQSSVNSNQATQPTQGTQDLAEKTKLVRSDCSLVTVKNGQLSIFSNE</sequence>
<dbReference type="Proteomes" id="UP000003477">
    <property type="component" value="Unassembled WGS sequence"/>
</dbReference>
<dbReference type="AlphaFoldDB" id="G5JEG8"/>
<dbReference type="EC" id="2.7.7.-" evidence="2"/>
<comment type="caution">
    <text evidence="2">The sequence shown here is derived from an EMBL/GenBank/DDBJ whole genome shotgun (WGS) entry which is preliminary data.</text>
</comment>
<keyword evidence="2" id="KW-0548">Nucleotidyltransferase</keyword>
<evidence type="ECO:0000313" key="2">
    <source>
        <dbReference type="EMBL" id="EHJ09417.1"/>
    </source>
</evidence>
<evidence type="ECO:0000256" key="1">
    <source>
        <dbReference type="SAM" id="MobiDB-lite"/>
    </source>
</evidence>
<protein>
    <submittedName>
        <fullName evidence="2">DNA primase</fullName>
        <ecNumber evidence="2">2.7.7.-</ecNumber>
    </submittedName>
</protein>
<reference evidence="2 3" key="1">
    <citation type="journal article" date="2011" name="Front. Microbiol.">
        <title>Two Strains of Crocosphaera watsonii with Highly Conserved Genomes are Distinguished by Strain-Specific Features.</title>
        <authorList>
            <person name="Bench S.R."/>
            <person name="Ilikchyan I.N."/>
            <person name="Tripp H.J."/>
            <person name="Zehr J.P."/>
        </authorList>
    </citation>
    <scope>NUCLEOTIDE SEQUENCE [LARGE SCALE GENOMIC DNA]</scope>
    <source>
        <strain evidence="2 3">WH 0003</strain>
    </source>
</reference>
<feature type="compositionally biased region" description="Polar residues" evidence="1">
    <location>
        <begin position="1"/>
        <end position="31"/>
    </location>
</feature>
<dbReference type="EMBL" id="AESD01001016">
    <property type="protein sequence ID" value="EHJ09417.1"/>
    <property type="molecule type" value="Genomic_DNA"/>
</dbReference>
<evidence type="ECO:0000313" key="3">
    <source>
        <dbReference type="Proteomes" id="UP000003477"/>
    </source>
</evidence>
<accession>G5JEG8</accession>
<organism evidence="2 3">
    <name type="scientific">Crocosphaera watsonii WH 0003</name>
    <dbReference type="NCBI Taxonomy" id="423471"/>
    <lineage>
        <taxon>Bacteria</taxon>
        <taxon>Bacillati</taxon>
        <taxon>Cyanobacteriota</taxon>
        <taxon>Cyanophyceae</taxon>
        <taxon>Oscillatoriophycideae</taxon>
        <taxon>Chroococcales</taxon>
        <taxon>Aphanothecaceae</taxon>
        <taxon>Crocosphaera</taxon>
    </lineage>
</organism>
<keyword evidence="2" id="KW-0808">Transferase</keyword>
<gene>
    <name evidence="2" type="ORF">CWATWH0003_B155</name>
</gene>